<evidence type="ECO:0000256" key="1">
    <source>
        <dbReference type="SAM" id="Phobius"/>
    </source>
</evidence>
<dbReference type="AlphaFoldDB" id="A0A4Q2J8W8"/>
<proteinExistence type="predicted"/>
<keyword evidence="3" id="KW-1185">Reference proteome</keyword>
<accession>A0A4Q2J8W8</accession>
<keyword evidence="1" id="KW-0812">Transmembrane</keyword>
<organism evidence="2 3">
    <name type="scientific">Agromyces binzhouensis</name>
    <dbReference type="NCBI Taxonomy" id="1817495"/>
    <lineage>
        <taxon>Bacteria</taxon>
        <taxon>Bacillati</taxon>
        <taxon>Actinomycetota</taxon>
        <taxon>Actinomycetes</taxon>
        <taxon>Micrococcales</taxon>
        <taxon>Microbacteriaceae</taxon>
        <taxon>Agromyces</taxon>
    </lineage>
</organism>
<dbReference type="Proteomes" id="UP000292881">
    <property type="component" value="Unassembled WGS sequence"/>
</dbReference>
<evidence type="ECO:0008006" key="4">
    <source>
        <dbReference type="Google" id="ProtNLM"/>
    </source>
</evidence>
<comment type="caution">
    <text evidence="2">The sequence shown here is derived from an EMBL/GenBank/DDBJ whole genome shotgun (WGS) entry which is preliminary data.</text>
</comment>
<feature type="transmembrane region" description="Helical" evidence="1">
    <location>
        <begin position="100"/>
        <end position="122"/>
    </location>
</feature>
<dbReference type="OrthoDB" id="5070108at2"/>
<evidence type="ECO:0000313" key="3">
    <source>
        <dbReference type="Proteomes" id="UP000292881"/>
    </source>
</evidence>
<reference evidence="2 3" key="1">
    <citation type="submission" date="2019-01" db="EMBL/GenBank/DDBJ databases">
        <authorList>
            <person name="Li J."/>
        </authorList>
    </citation>
    <scope>NUCLEOTIDE SEQUENCE [LARGE SCALE GENOMIC DNA]</scope>
    <source>
        <strain evidence="2 3">CGMCC 4.7180</strain>
    </source>
</reference>
<protein>
    <recommendedName>
        <fullName evidence="4">DUF4064 domain-containing protein</fullName>
    </recommendedName>
</protein>
<gene>
    <name evidence="2" type="ORF">ESO86_17385</name>
</gene>
<evidence type="ECO:0000313" key="2">
    <source>
        <dbReference type="EMBL" id="RXZ40118.1"/>
    </source>
</evidence>
<keyword evidence="1" id="KW-1133">Transmembrane helix</keyword>
<dbReference type="RefSeq" id="WP_129236001.1">
    <property type="nucleotide sequence ID" value="NZ_JBHXVJ010000001.1"/>
</dbReference>
<name>A0A4Q2J8W8_9MICO</name>
<feature type="transmembrane region" description="Helical" evidence="1">
    <location>
        <begin position="26"/>
        <end position="49"/>
    </location>
</feature>
<keyword evidence="1" id="KW-0472">Membrane</keyword>
<sequence length="123" mass="13104">MSTRGTSQQTHDEQSLHIAGRHSGMWGWFSGIIVLALIAVPLSAAFAFATNPGTQQLFGGRLSEATQGGYQAFWWVVTLLLVALPILVGYGVAKMSGRALIIVGAVVALFVIAIMILGQLFVF</sequence>
<feature type="transmembrane region" description="Helical" evidence="1">
    <location>
        <begin position="72"/>
        <end position="93"/>
    </location>
</feature>
<dbReference type="EMBL" id="SDPL01000645">
    <property type="protein sequence ID" value="RXZ40118.1"/>
    <property type="molecule type" value="Genomic_DNA"/>
</dbReference>